<feature type="non-terminal residue" evidence="1">
    <location>
        <position position="1"/>
    </location>
</feature>
<evidence type="ECO:0000313" key="1">
    <source>
        <dbReference type="EMBL" id="MCI04550.1"/>
    </source>
</evidence>
<evidence type="ECO:0008006" key="3">
    <source>
        <dbReference type="Google" id="ProtNLM"/>
    </source>
</evidence>
<dbReference type="EMBL" id="LXQA010055734">
    <property type="protein sequence ID" value="MCI04550.1"/>
    <property type="molecule type" value="Genomic_DNA"/>
</dbReference>
<keyword evidence="2" id="KW-1185">Reference proteome</keyword>
<protein>
    <recommendedName>
        <fullName evidence="3">Aminotransferase-like plant mobile domain-containing protein</fullName>
    </recommendedName>
</protein>
<accession>A0A392NZ59</accession>
<sequence length="262" mass="30399">CLYEALGSASDELKKSKDGSTFLCYGPLWLLQLWLNATFEKEMGLTIGQNYLSEVENRQIEATRLARLSPPIWQDSKALFMKYMKIFLNFDKLTRRNTPFVERKVGPTWFREDFPATNVDNEDEVNEIWHAYLDPTVLSCRIGTFLSDLGLVGYQSNLVSRQFGFSQLRPKSLFESSKNICLGCSGISEKFYSKYLNMTAENEYHLNPFSYTNSCYCTKEFTEWWERNYSGRIMDADVLISRLESGFTQPDIEKIRSNVRGK</sequence>
<evidence type="ECO:0000313" key="2">
    <source>
        <dbReference type="Proteomes" id="UP000265520"/>
    </source>
</evidence>
<name>A0A392NZ59_9FABA</name>
<comment type="caution">
    <text evidence="1">The sequence shown here is derived from an EMBL/GenBank/DDBJ whole genome shotgun (WGS) entry which is preliminary data.</text>
</comment>
<organism evidence="1 2">
    <name type="scientific">Trifolium medium</name>
    <dbReference type="NCBI Taxonomy" id="97028"/>
    <lineage>
        <taxon>Eukaryota</taxon>
        <taxon>Viridiplantae</taxon>
        <taxon>Streptophyta</taxon>
        <taxon>Embryophyta</taxon>
        <taxon>Tracheophyta</taxon>
        <taxon>Spermatophyta</taxon>
        <taxon>Magnoliopsida</taxon>
        <taxon>eudicotyledons</taxon>
        <taxon>Gunneridae</taxon>
        <taxon>Pentapetalae</taxon>
        <taxon>rosids</taxon>
        <taxon>fabids</taxon>
        <taxon>Fabales</taxon>
        <taxon>Fabaceae</taxon>
        <taxon>Papilionoideae</taxon>
        <taxon>50 kb inversion clade</taxon>
        <taxon>NPAAA clade</taxon>
        <taxon>Hologalegina</taxon>
        <taxon>IRL clade</taxon>
        <taxon>Trifolieae</taxon>
        <taxon>Trifolium</taxon>
    </lineage>
</organism>
<reference evidence="1 2" key="1">
    <citation type="journal article" date="2018" name="Front. Plant Sci.">
        <title>Red Clover (Trifolium pratense) and Zigzag Clover (T. medium) - A Picture of Genomic Similarities and Differences.</title>
        <authorList>
            <person name="Dluhosova J."/>
            <person name="Istvanek J."/>
            <person name="Nedelnik J."/>
            <person name="Repkova J."/>
        </authorList>
    </citation>
    <scope>NUCLEOTIDE SEQUENCE [LARGE SCALE GENOMIC DNA]</scope>
    <source>
        <strain evidence="2">cv. 10/8</strain>
        <tissue evidence="1">Leaf</tissue>
    </source>
</reference>
<dbReference type="Proteomes" id="UP000265520">
    <property type="component" value="Unassembled WGS sequence"/>
</dbReference>
<dbReference type="AlphaFoldDB" id="A0A392NZ59"/>
<proteinExistence type="predicted"/>
<gene>
    <name evidence="1" type="ORF">A2U01_0025597</name>
</gene>